<dbReference type="PaxDb" id="3847-GLYMA16G31241.1"/>
<dbReference type="PANTHER" id="PTHR12203:SF99">
    <property type="entry name" value="OS04G0534100 PROTEIN"/>
    <property type="match status" value="1"/>
</dbReference>
<evidence type="ECO:0000313" key="2">
    <source>
        <dbReference type="EMBL" id="KRH08953.1"/>
    </source>
</evidence>
<dbReference type="InParanoid" id="A0A0R0G0X7"/>
<evidence type="ECO:0000313" key="4">
    <source>
        <dbReference type="Proteomes" id="UP000008827"/>
    </source>
</evidence>
<accession>A0A0R0G0X7</accession>
<evidence type="ECO:0000259" key="1">
    <source>
        <dbReference type="Pfam" id="PF05686"/>
    </source>
</evidence>
<proteinExistence type="predicted"/>
<name>A0A0R0G0X7_SOYBN</name>
<dbReference type="EnsemblPlants" id="KRH08953">
    <property type="protein sequence ID" value="KRH08953"/>
    <property type="gene ID" value="GLYMA_16G183200"/>
</dbReference>
<sequence length="145" mass="16664">MPIIIVIEGAEINIKPWHILLGGLKEGTTRIPWLNREPYAYWKGNPAVAETRQDLIKCNVYENQDWNARLFAQLCLSQWFGEAEGSVKKFMMESLVKVPANTDPCTMPAPFDPPTLYATLERKESSIQQVESWEKSYWDNQTITS</sequence>
<reference evidence="2" key="3">
    <citation type="submission" date="2018-07" db="EMBL/GenBank/DDBJ databases">
        <title>WGS assembly of Glycine max.</title>
        <authorList>
            <person name="Schmutz J."/>
            <person name="Cannon S."/>
            <person name="Schlueter J."/>
            <person name="Ma J."/>
            <person name="Mitros T."/>
            <person name="Nelson W."/>
            <person name="Hyten D."/>
            <person name="Song Q."/>
            <person name="Thelen J."/>
            <person name="Cheng J."/>
            <person name="Xu D."/>
            <person name="Hellsten U."/>
            <person name="May G."/>
            <person name="Yu Y."/>
            <person name="Sakurai T."/>
            <person name="Umezawa T."/>
            <person name="Bhattacharyya M."/>
            <person name="Sandhu D."/>
            <person name="Valliyodan B."/>
            <person name="Lindquist E."/>
            <person name="Peto M."/>
            <person name="Grant D."/>
            <person name="Shu S."/>
            <person name="Goodstein D."/>
            <person name="Barry K."/>
            <person name="Futrell-Griggs M."/>
            <person name="Abernathy B."/>
            <person name="Du J."/>
            <person name="Tian Z."/>
            <person name="Zhu L."/>
            <person name="Gill N."/>
            <person name="Joshi T."/>
            <person name="Libault M."/>
            <person name="Sethuraman A."/>
            <person name="Zhang X."/>
            <person name="Shinozaki K."/>
            <person name="Nguyen H."/>
            <person name="Wing R."/>
            <person name="Cregan P."/>
            <person name="Specht J."/>
            <person name="Grimwood J."/>
            <person name="Rokhsar D."/>
            <person name="Stacey G."/>
            <person name="Shoemaker R."/>
            <person name="Jackson S."/>
        </authorList>
    </citation>
    <scope>NUCLEOTIDE SEQUENCE</scope>
    <source>
        <tissue evidence="2">Callus</tissue>
    </source>
</reference>
<reference evidence="2 3" key="1">
    <citation type="journal article" date="2010" name="Nature">
        <title>Genome sequence of the palaeopolyploid soybean.</title>
        <authorList>
            <person name="Schmutz J."/>
            <person name="Cannon S.B."/>
            <person name="Schlueter J."/>
            <person name="Ma J."/>
            <person name="Mitros T."/>
            <person name="Nelson W."/>
            <person name="Hyten D.L."/>
            <person name="Song Q."/>
            <person name="Thelen J.J."/>
            <person name="Cheng J."/>
            <person name="Xu D."/>
            <person name="Hellsten U."/>
            <person name="May G.D."/>
            <person name="Yu Y."/>
            <person name="Sakurai T."/>
            <person name="Umezawa T."/>
            <person name="Bhattacharyya M.K."/>
            <person name="Sandhu D."/>
            <person name="Valliyodan B."/>
            <person name="Lindquist E."/>
            <person name="Peto M."/>
            <person name="Grant D."/>
            <person name="Shu S."/>
            <person name="Goodstein D."/>
            <person name="Barry K."/>
            <person name="Futrell-Griggs M."/>
            <person name="Abernathy B."/>
            <person name="Du J."/>
            <person name="Tian Z."/>
            <person name="Zhu L."/>
            <person name="Gill N."/>
            <person name="Joshi T."/>
            <person name="Libault M."/>
            <person name="Sethuraman A."/>
            <person name="Zhang X.-C."/>
            <person name="Shinozaki K."/>
            <person name="Nguyen H.T."/>
            <person name="Wing R.A."/>
            <person name="Cregan P."/>
            <person name="Specht J."/>
            <person name="Grimwood J."/>
            <person name="Rokhsar D."/>
            <person name="Stacey G."/>
            <person name="Shoemaker R.C."/>
            <person name="Jackson S.A."/>
        </authorList>
    </citation>
    <scope>NUCLEOTIDE SEQUENCE</scope>
    <source>
        <strain evidence="3">cv. Williams 82</strain>
        <tissue evidence="2">Callus</tissue>
    </source>
</reference>
<keyword evidence="4" id="KW-1185">Reference proteome</keyword>
<dbReference type="SMR" id="A0A0R0G0X7"/>
<reference evidence="3" key="2">
    <citation type="submission" date="2018-02" db="UniProtKB">
        <authorList>
            <consortium name="EnsemblPlants"/>
        </authorList>
    </citation>
    <scope>IDENTIFICATION</scope>
    <source>
        <strain evidence="3">Williams 82</strain>
    </source>
</reference>
<gene>
    <name evidence="2" type="ORF">GLYMA_16G183200</name>
</gene>
<feature type="domain" description="Glycosyl transferase CAP10" evidence="1">
    <location>
        <begin position="80"/>
        <end position="134"/>
    </location>
</feature>
<organism evidence="2">
    <name type="scientific">Glycine max</name>
    <name type="common">Soybean</name>
    <name type="synonym">Glycine hispida</name>
    <dbReference type="NCBI Taxonomy" id="3847"/>
    <lineage>
        <taxon>Eukaryota</taxon>
        <taxon>Viridiplantae</taxon>
        <taxon>Streptophyta</taxon>
        <taxon>Embryophyta</taxon>
        <taxon>Tracheophyta</taxon>
        <taxon>Spermatophyta</taxon>
        <taxon>Magnoliopsida</taxon>
        <taxon>eudicotyledons</taxon>
        <taxon>Gunneridae</taxon>
        <taxon>Pentapetalae</taxon>
        <taxon>rosids</taxon>
        <taxon>fabids</taxon>
        <taxon>Fabales</taxon>
        <taxon>Fabaceae</taxon>
        <taxon>Papilionoideae</taxon>
        <taxon>50 kb inversion clade</taxon>
        <taxon>NPAAA clade</taxon>
        <taxon>indigoferoid/millettioid clade</taxon>
        <taxon>Phaseoleae</taxon>
        <taxon>Glycine</taxon>
        <taxon>Glycine subgen. Soja</taxon>
    </lineage>
</organism>
<dbReference type="AlphaFoldDB" id="A0A0R0G0X7"/>
<dbReference type="PANTHER" id="PTHR12203">
    <property type="entry name" value="KDEL LYS-ASP-GLU-LEU CONTAINING - RELATED"/>
    <property type="match status" value="1"/>
</dbReference>
<dbReference type="InterPro" id="IPR051091">
    <property type="entry name" value="O-Glucosyltr/Glycosyltrsf_90"/>
</dbReference>
<dbReference type="Proteomes" id="UP000008827">
    <property type="component" value="Chromosome 16"/>
</dbReference>
<dbReference type="Gramene" id="KRH08953">
    <property type="protein sequence ID" value="KRH08953"/>
    <property type="gene ID" value="GLYMA_16G183200"/>
</dbReference>
<feature type="domain" description="Glycosyl transferase CAP10" evidence="1">
    <location>
        <begin position="10"/>
        <end position="73"/>
    </location>
</feature>
<dbReference type="EMBL" id="CM000849">
    <property type="protein sequence ID" value="KRH08953.1"/>
    <property type="molecule type" value="Genomic_DNA"/>
</dbReference>
<protein>
    <recommendedName>
        <fullName evidence="1">Glycosyl transferase CAP10 domain-containing protein</fullName>
    </recommendedName>
</protein>
<dbReference type="Pfam" id="PF05686">
    <property type="entry name" value="Glyco_transf_90"/>
    <property type="match status" value="2"/>
</dbReference>
<dbReference type="InterPro" id="IPR006598">
    <property type="entry name" value="CAP10"/>
</dbReference>
<evidence type="ECO:0000313" key="3">
    <source>
        <dbReference type="EnsemblPlants" id="KRH08953"/>
    </source>
</evidence>